<evidence type="ECO:0000313" key="3">
    <source>
        <dbReference type="Proteomes" id="UP000703038"/>
    </source>
</evidence>
<keyword evidence="1" id="KW-1133">Transmembrane helix</keyword>
<dbReference type="Pfam" id="PF10801">
    <property type="entry name" value="DUF2537"/>
    <property type="match status" value="1"/>
</dbReference>
<feature type="transmembrane region" description="Helical" evidence="1">
    <location>
        <begin position="66"/>
        <end position="87"/>
    </location>
</feature>
<comment type="caution">
    <text evidence="2">The sequence shown here is derived from an EMBL/GenBank/DDBJ whole genome shotgun (WGS) entry which is preliminary data.</text>
</comment>
<evidence type="ECO:0008006" key="4">
    <source>
        <dbReference type="Google" id="ProtNLM"/>
    </source>
</evidence>
<keyword evidence="1" id="KW-0472">Membrane</keyword>
<dbReference type="InterPro" id="IPR024244">
    <property type="entry name" value="DUF2537"/>
</dbReference>
<dbReference type="EMBL" id="JAFBBK010000001">
    <property type="protein sequence ID" value="MBM7413624.1"/>
    <property type="molecule type" value="Genomic_DNA"/>
</dbReference>
<sequence length="91" mass="8984">MRDPAEPTPWGSGIACAVAAALVTAAAVISLGLTLLRVSSLFAVLVMAVMVGGAAPSVARRRADPVWRFVVPGIAAGAAVGVLAFAVDALG</sequence>
<dbReference type="RefSeq" id="WP_204866303.1">
    <property type="nucleotide sequence ID" value="NZ_JAFBBK010000001.1"/>
</dbReference>
<evidence type="ECO:0000313" key="2">
    <source>
        <dbReference type="EMBL" id="MBM7413624.1"/>
    </source>
</evidence>
<organism evidence="2 3">
    <name type="scientific">Rhodococcoides corynebacterioides</name>
    <dbReference type="NCBI Taxonomy" id="53972"/>
    <lineage>
        <taxon>Bacteria</taxon>
        <taxon>Bacillati</taxon>
        <taxon>Actinomycetota</taxon>
        <taxon>Actinomycetes</taxon>
        <taxon>Mycobacteriales</taxon>
        <taxon>Nocardiaceae</taxon>
        <taxon>Rhodococcoides</taxon>
    </lineage>
</organism>
<keyword evidence="1" id="KW-0812">Transmembrane</keyword>
<proteinExistence type="predicted"/>
<dbReference type="Proteomes" id="UP000703038">
    <property type="component" value="Unassembled WGS sequence"/>
</dbReference>
<keyword evidence="3" id="KW-1185">Reference proteome</keyword>
<feature type="transmembrane region" description="Helical" evidence="1">
    <location>
        <begin position="41"/>
        <end position="59"/>
    </location>
</feature>
<evidence type="ECO:0000256" key="1">
    <source>
        <dbReference type="SAM" id="Phobius"/>
    </source>
</evidence>
<gene>
    <name evidence="2" type="ORF">JOE42_000357</name>
</gene>
<feature type="transmembrane region" description="Helical" evidence="1">
    <location>
        <begin position="12"/>
        <end position="35"/>
    </location>
</feature>
<reference evidence="2 3" key="1">
    <citation type="submission" date="2021-01" db="EMBL/GenBank/DDBJ databases">
        <title>Genomics of switchgrass bacterial isolates.</title>
        <authorList>
            <person name="Shade A."/>
        </authorList>
    </citation>
    <scope>NUCLEOTIDE SEQUENCE [LARGE SCALE GENOMIC DNA]</scope>
    <source>
        <strain evidence="2 3">PvP111</strain>
    </source>
</reference>
<accession>A0ABS2KNR7</accession>
<protein>
    <recommendedName>
        <fullName evidence="4">DUF2537 domain-containing protein</fullName>
    </recommendedName>
</protein>
<name>A0ABS2KNR7_9NOCA</name>